<feature type="region of interest" description="Disordered" evidence="1">
    <location>
        <begin position="25"/>
        <end position="50"/>
    </location>
</feature>
<proteinExistence type="predicted"/>
<sequence length="316" mass="33441">MSYPHRLYLSFYSCGYRIMPDPEIDGAHVEAPHPQTAPCGPTPPDKPEPKRVSQFNFAGTARPNNPALLTPIDAYRQRRRAGRRRTVGAFVVLVLLICFGIGTVALGVAQSSADALDESYVFSGALPLLPFSDDPKAARAATSTPQQDWKQGTVPSLYQNDPQWSAKPYASSTLGACGQAPLCMAMVNVALTGSHDVLPMDAAKTIEEGGFASNGATDASFIPETAAALGLDAVEVSADESSVRRQIIAGKPVICVMGPGDFAETQSFIVLSGIDMDSKLIVHDPASDSRSKGWDFETILGQAESLWAISAPAASA</sequence>
<dbReference type="Gene3D" id="3.90.70.10">
    <property type="entry name" value="Cysteine proteinases"/>
    <property type="match status" value="1"/>
</dbReference>
<keyword evidence="5" id="KW-1185">Reference proteome</keyword>
<protein>
    <recommendedName>
        <fullName evidence="3">Peptidase C39-like domain-containing protein</fullName>
    </recommendedName>
</protein>
<dbReference type="EMBL" id="AP025564">
    <property type="protein sequence ID" value="BDE96556.1"/>
    <property type="molecule type" value="Genomic_DNA"/>
</dbReference>
<dbReference type="InterPro" id="IPR039564">
    <property type="entry name" value="Peptidase_C39-like"/>
</dbReference>
<keyword evidence="2" id="KW-1133">Transmembrane helix</keyword>
<gene>
    <name evidence="4" type="ORF">CE91St30_18890</name>
</gene>
<name>A0ABM7WJS4_9ACTN</name>
<evidence type="ECO:0000256" key="1">
    <source>
        <dbReference type="SAM" id="MobiDB-lite"/>
    </source>
</evidence>
<dbReference type="Proteomes" id="UP001320544">
    <property type="component" value="Chromosome"/>
</dbReference>
<evidence type="ECO:0000313" key="4">
    <source>
        <dbReference type="EMBL" id="BDE96556.1"/>
    </source>
</evidence>
<keyword evidence="2" id="KW-0472">Membrane</keyword>
<reference evidence="4 5" key="1">
    <citation type="submission" date="2022-01" db="EMBL/GenBank/DDBJ databases">
        <title>Novel bile acid biosynthetic pathways are enriched in the microbiome of centenarians.</title>
        <authorList>
            <person name="Sato Y."/>
            <person name="Atarashi K."/>
            <person name="Plichta R.D."/>
            <person name="Arai Y."/>
            <person name="Sasajima S."/>
            <person name="Kearney M.S."/>
            <person name="Suda W."/>
            <person name="Takeshita K."/>
            <person name="Sasaki T."/>
            <person name="Okamoto S."/>
            <person name="Skelly N.A."/>
            <person name="Okamura Y."/>
            <person name="Vlamakis H."/>
            <person name="Li Y."/>
            <person name="Tanoue T."/>
            <person name="Takei H."/>
            <person name="Nittono H."/>
            <person name="Narushima S."/>
            <person name="Irie J."/>
            <person name="Itoh H."/>
            <person name="Moriya K."/>
            <person name="Sugiura Y."/>
            <person name="Suematsu M."/>
            <person name="Moritoki N."/>
            <person name="Shibata S."/>
            <person name="Littman R.D."/>
            <person name="Fischbach A.M."/>
            <person name="Uwamino Y."/>
            <person name="Inoue T."/>
            <person name="Honda A."/>
            <person name="Hattori M."/>
            <person name="Murai T."/>
            <person name="Xavier J.R."/>
            <person name="Hirose N."/>
            <person name="Honda K."/>
        </authorList>
    </citation>
    <scope>NUCLEOTIDE SEQUENCE [LARGE SCALE GENOMIC DNA]</scope>
    <source>
        <strain evidence="4 5">CE91-St30</strain>
    </source>
</reference>
<keyword evidence="2" id="KW-0812">Transmembrane</keyword>
<organism evidence="4 5">
    <name type="scientific">Raoultibacter timonensis</name>
    <dbReference type="NCBI Taxonomy" id="1907662"/>
    <lineage>
        <taxon>Bacteria</taxon>
        <taxon>Bacillati</taxon>
        <taxon>Actinomycetota</taxon>
        <taxon>Coriobacteriia</taxon>
        <taxon>Eggerthellales</taxon>
        <taxon>Eggerthellaceae</taxon>
        <taxon>Raoultibacter</taxon>
    </lineage>
</organism>
<evidence type="ECO:0000259" key="3">
    <source>
        <dbReference type="Pfam" id="PF13529"/>
    </source>
</evidence>
<feature type="domain" description="Peptidase C39-like" evidence="3">
    <location>
        <begin position="154"/>
        <end position="286"/>
    </location>
</feature>
<evidence type="ECO:0000313" key="5">
    <source>
        <dbReference type="Proteomes" id="UP001320544"/>
    </source>
</evidence>
<feature type="transmembrane region" description="Helical" evidence="2">
    <location>
        <begin position="86"/>
        <end position="109"/>
    </location>
</feature>
<dbReference type="Pfam" id="PF13529">
    <property type="entry name" value="Peptidase_C39_2"/>
    <property type="match status" value="1"/>
</dbReference>
<evidence type="ECO:0000256" key="2">
    <source>
        <dbReference type="SAM" id="Phobius"/>
    </source>
</evidence>
<accession>A0ABM7WJS4</accession>
<dbReference type="RefSeq" id="WP_244385820.1">
    <property type="nucleotide sequence ID" value="NZ_AP025564.1"/>
</dbReference>